<dbReference type="InterPro" id="IPR010982">
    <property type="entry name" value="Lambda_DNA-bd_dom_sf"/>
</dbReference>
<dbReference type="AlphaFoldDB" id="A0A0P6VPN8"/>
<dbReference type="Pfam" id="PF13560">
    <property type="entry name" value="HTH_31"/>
    <property type="match status" value="1"/>
</dbReference>
<evidence type="ECO:0000259" key="1">
    <source>
        <dbReference type="PROSITE" id="PS50943"/>
    </source>
</evidence>
<name>A0A0P6VPN8_9HYPH</name>
<organism evidence="2 3">
    <name type="scientific">Prosthecodimorpha hirschii</name>
    <dbReference type="NCBI Taxonomy" id="665126"/>
    <lineage>
        <taxon>Bacteria</taxon>
        <taxon>Pseudomonadati</taxon>
        <taxon>Pseudomonadota</taxon>
        <taxon>Alphaproteobacteria</taxon>
        <taxon>Hyphomicrobiales</taxon>
        <taxon>Ancalomicrobiaceae</taxon>
        <taxon>Prosthecodimorpha</taxon>
    </lineage>
</organism>
<reference evidence="2 3" key="2">
    <citation type="submission" date="2015-10" db="EMBL/GenBank/DDBJ databases">
        <title>Draft Genome Sequence of Prosthecomicrobium hirschii ATCC 27832.</title>
        <authorList>
            <person name="Daniel J."/>
            <person name="Givan S.A."/>
            <person name="Brun Y.V."/>
            <person name="Brown P.J."/>
        </authorList>
    </citation>
    <scope>NUCLEOTIDE SEQUENCE [LARGE SCALE GENOMIC DNA]</scope>
    <source>
        <strain evidence="2 3">16</strain>
    </source>
</reference>
<sequence length="93" mass="10885">MSFGERIRGRRIELDIGLNDFADRIGCSPAYWSRIERDKEKPPRDELIERAAAILGLTLDELFIRAERLPPDMQRELGRVVIAYRRFRAVGQR</sequence>
<reference evidence="2 3" key="1">
    <citation type="submission" date="2015-09" db="EMBL/GenBank/DDBJ databases">
        <authorList>
            <person name="Jackson K.R."/>
            <person name="Lunt B.L."/>
            <person name="Fisher J.N.B."/>
            <person name="Gardner A.V."/>
            <person name="Bailey M.E."/>
            <person name="Deus L.M."/>
            <person name="Earl A.S."/>
            <person name="Gibby P.D."/>
            <person name="Hartmann K.A."/>
            <person name="Liu J.E."/>
            <person name="Manci A.M."/>
            <person name="Nielsen D.A."/>
            <person name="Solomon M.B."/>
            <person name="Breakwell D.P."/>
            <person name="Burnett S.H."/>
            <person name="Grose J.H."/>
        </authorList>
    </citation>
    <scope>NUCLEOTIDE SEQUENCE [LARGE SCALE GENOMIC DNA]</scope>
    <source>
        <strain evidence="2 3">16</strain>
    </source>
</reference>
<dbReference type="CDD" id="cd00093">
    <property type="entry name" value="HTH_XRE"/>
    <property type="match status" value="1"/>
</dbReference>
<dbReference type="Proteomes" id="UP000048984">
    <property type="component" value="Unassembled WGS sequence"/>
</dbReference>
<protein>
    <submittedName>
        <fullName evidence="2">XRE family transcriptional regulator</fullName>
    </submittedName>
</protein>
<keyword evidence="3" id="KW-1185">Reference proteome</keyword>
<dbReference type="EMBL" id="LJYW01000001">
    <property type="protein sequence ID" value="KPL53176.1"/>
    <property type="molecule type" value="Genomic_DNA"/>
</dbReference>
<dbReference type="SUPFAM" id="SSF47413">
    <property type="entry name" value="lambda repressor-like DNA-binding domains"/>
    <property type="match status" value="1"/>
</dbReference>
<dbReference type="PROSITE" id="PS50943">
    <property type="entry name" value="HTH_CROC1"/>
    <property type="match status" value="1"/>
</dbReference>
<evidence type="ECO:0000313" key="2">
    <source>
        <dbReference type="EMBL" id="KPL53176.1"/>
    </source>
</evidence>
<proteinExistence type="predicted"/>
<dbReference type="RefSeq" id="WP_054359341.1">
    <property type="nucleotide sequence ID" value="NZ_LJYW01000001.1"/>
</dbReference>
<accession>A0A0P6VPN8</accession>
<dbReference type="GO" id="GO:0003677">
    <property type="term" value="F:DNA binding"/>
    <property type="evidence" value="ECO:0007669"/>
    <property type="project" value="InterPro"/>
</dbReference>
<comment type="caution">
    <text evidence="2">The sequence shown here is derived from an EMBL/GenBank/DDBJ whole genome shotgun (WGS) entry which is preliminary data.</text>
</comment>
<evidence type="ECO:0000313" key="3">
    <source>
        <dbReference type="Proteomes" id="UP000048984"/>
    </source>
</evidence>
<feature type="domain" description="HTH cro/C1-type" evidence="1">
    <location>
        <begin position="7"/>
        <end position="62"/>
    </location>
</feature>
<dbReference type="STRING" id="665126.ABB55_13935"/>
<dbReference type="SMART" id="SM00530">
    <property type="entry name" value="HTH_XRE"/>
    <property type="match status" value="1"/>
</dbReference>
<dbReference type="InterPro" id="IPR001387">
    <property type="entry name" value="Cro/C1-type_HTH"/>
</dbReference>
<gene>
    <name evidence="2" type="ORF">ABB55_13935</name>
</gene>
<dbReference type="Gene3D" id="1.10.260.40">
    <property type="entry name" value="lambda repressor-like DNA-binding domains"/>
    <property type="match status" value="1"/>
</dbReference>